<dbReference type="Proteomes" id="UP001057402">
    <property type="component" value="Chromosome 7"/>
</dbReference>
<dbReference type="EMBL" id="CM042886">
    <property type="protein sequence ID" value="KAI4341084.1"/>
    <property type="molecule type" value="Genomic_DNA"/>
</dbReference>
<reference evidence="2" key="1">
    <citation type="journal article" date="2023" name="Front. Plant Sci.">
        <title>Chromosomal-level genome assembly of Melastoma candidum provides insights into trichome evolution.</title>
        <authorList>
            <person name="Zhong Y."/>
            <person name="Wu W."/>
            <person name="Sun C."/>
            <person name="Zou P."/>
            <person name="Liu Y."/>
            <person name="Dai S."/>
            <person name="Zhou R."/>
        </authorList>
    </citation>
    <scope>NUCLEOTIDE SEQUENCE [LARGE SCALE GENOMIC DNA]</scope>
</reference>
<organism evidence="1 2">
    <name type="scientific">Melastoma candidum</name>
    <dbReference type="NCBI Taxonomy" id="119954"/>
    <lineage>
        <taxon>Eukaryota</taxon>
        <taxon>Viridiplantae</taxon>
        <taxon>Streptophyta</taxon>
        <taxon>Embryophyta</taxon>
        <taxon>Tracheophyta</taxon>
        <taxon>Spermatophyta</taxon>
        <taxon>Magnoliopsida</taxon>
        <taxon>eudicotyledons</taxon>
        <taxon>Gunneridae</taxon>
        <taxon>Pentapetalae</taxon>
        <taxon>rosids</taxon>
        <taxon>malvids</taxon>
        <taxon>Myrtales</taxon>
        <taxon>Melastomataceae</taxon>
        <taxon>Melastomatoideae</taxon>
        <taxon>Melastomateae</taxon>
        <taxon>Melastoma</taxon>
    </lineage>
</organism>
<evidence type="ECO:0000313" key="2">
    <source>
        <dbReference type="Proteomes" id="UP001057402"/>
    </source>
</evidence>
<accession>A0ACB9NWL0</accession>
<evidence type="ECO:0000313" key="1">
    <source>
        <dbReference type="EMBL" id="KAI4341084.1"/>
    </source>
</evidence>
<comment type="caution">
    <text evidence="1">The sequence shown here is derived from an EMBL/GenBank/DDBJ whole genome shotgun (WGS) entry which is preliminary data.</text>
</comment>
<gene>
    <name evidence="1" type="ORF">MLD38_025854</name>
</gene>
<proteinExistence type="predicted"/>
<name>A0ACB9NWL0_9MYRT</name>
<protein>
    <submittedName>
        <fullName evidence="1">Uncharacterized protein</fullName>
    </submittedName>
</protein>
<sequence length="140" mass="15647">MGSKLEAGGCTVRVQVEIDAARPLTNRLEVICGGSVIMEIEVEYEYWPPQGVRYGVFGHVEAYCIYKSQASVDPVAIAHPPPDNVKKQVILDRAHLRKAAYPPTTRKTYRSRLRKLTPYFATRLGKTPSQNTQLDASETL</sequence>
<keyword evidence="2" id="KW-1185">Reference proteome</keyword>